<evidence type="ECO:0000313" key="7">
    <source>
        <dbReference type="Proteomes" id="UP000539111"/>
    </source>
</evidence>
<protein>
    <submittedName>
        <fullName evidence="6">F420-dependent oxidoreductase-like protein</fullName>
    </submittedName>
</protein>
<organism evidence="6 7">
    <name type="scientific">Spelaeicoccus albus</name>
    <dbReference type="NCBI Taxonomy" id="1280376"/>
    <lineage>
        <taxon>Bacteria</taxon>
        <taxon>Bacillati</taxon>
        <taxon>Actinomycetota</taxon>
        <taxon>Actinomycetes</taxon>
        <taxon>Micrococcales</taxon>
        <taxon>Brevibacteriaceae</taxon>
        <taxon>Spelaeicoccus</taxon>
    </lineage>
</organism>
<keyword evidence="3" id="KW-0560">Oxidoreductase</keyword>
<dbReference type="EMBL" id="JACBZP010000001">
    <property type="protein sequence ID" value="NYI67930.1"/>
    <property type="molecule type" value="Genomic_DNA"/>
</dbReference>
<keyword evidence="4" id="KW-0503">Monooxygenase</keyword>
<evidence type="ECO:0000256" key="1">
    <source>
        <dbReference type="ARBA" id="ARBA00022630"/>
    </source>
</evidence>
<dbReference type="NCBIfam" id="TIGR03560">
    <property type="entry name" value="F420_Rv1855c"/>
    <property type="match status" value="1"/>
</dbReference>
<keyword evidence="1" id="KW-0285">Flavoprotein</keyword>
<dbReference type="RefSeq" id="WP_308191250.1">
    <property type="nucleotide sequence ID" value="NZ_JACBZP010000001.1"/>
</dbReference>
<sequence length="334" mass="37274">MTVRPMRFGLFLPQGWRIDLAGIDPVDHWRTIMRVAAHADETEEWTSAWVFDHFHTVPVPTTEATHEAYSLLAGVAASTQRIRLGQMCTCVSYRNPAYLAKTAATIDVISGGRMEMGLGAGWYENEWRAYGYGFPRAGERLARLDEGAQILRQMWVTGESTFSGKHFRTSGAKCAPQPLQHGGIPLWIAGGGEKRTLQIAAMHADYSNFDGPLDVFVRKSGILDEHCRDLGRDPAEIGRSANFTVLIGEDEKDVQDKIDWLTAHVVKFLGPEHAGQAERWTRHRTAIGTPEQIIERLGAVRDAGLDYGIMFFPDMAYDLSSIELFERQVIPALT</sequence>
<evidence type="ECO:0000259" key="5">
    <source>
        <dbReference type="Pfam" id="PF00296"/>
    </source>
</evidence>
<dbReference type="InterPro" id="IPR036661">
    <property type="entry name" value="Luciferase-like_sf"/>
</dbReference>
<accession>A0A7Z0D315</accession>
<evidence type="ECO:0000256" key="2">
    <source>
        <dbReference type="ARBA" id="ARBA00022643"/>
    </source>
</evidence>
<dbReference type="InterPro" id="IPR050172">
    <property type="entry name" value="SsuD_RutA_monooxygenase"/>
</dbReference>
<keyword evidence="2" id="KW-0288">FMN</keyword>
<dbReference type="AlphaFoldDB" id="A0A7Z0D315"/>
<evidence type="ECO:0000313" key="6">
    <source>
        <dbReference type="EMBL" id="NYI67930.1"/>
    </source>
</evidence>
<dbReference type="PANTHER" id="PTHR42847:SF8">
    <property type="entry name" value="CONSERVED PROTEIN"/>
    <property type="match status" value="1"/>
</dbReference>
<comment type="caution">
    <text evidence="6">The sequence shown here is derived from an EMBL/GenBank/DDBJ whole genome shotgun (WGS) entry which is preliminary data.</text>
</comment>
<proteinExistence type="predicted"/>
<dbReference type="InterPro" id="IPR019952">
    <property type="entry name" value="F420_OxRdatse_Rv1855c_pred"/>
</dbReference>
<dbReference type="Pfam" id="PF00296">
    <property type="entry name" value="Bac_luciferase"/>
    <property type="match status" value="1"/>
</dbReference>
<dbReference type="SUPFAM" id="SSF51679">
    <property type="entry name" value="Bacterial luciferase-like"/>
    <property type="match status" value="1"/>
</dbReference>
<evidence type="ECO:0000256" key="3">
    <source>
        <dbReference type="ARBA" id="ARBA00023002"/>
    </source>
</evidence>
<evidence type="ECO:0000256" key="4">
    <source>
        <dbReference type="ARBA" id="ARBA00023033"/>
    </source>
</evidence>
<dbReference type="GO" id="GO:0008726">
    <property type="term" value="F:alkanesulfonate monooxygenase activity"/>
    <property type="evidence" value="ECO:0007669"/>
    <property type="project" value="TreeGrafter"/>
</dbReference>
<dbReference type="PANTHER" id="PTHR42847">
    <property type="entry name" value="ALKANESULFONATE MONOOXYGENASE"/>
    <property type="match status" value="1"/>
</dbReference>
<keyword evidence="7" id="KW-1185">Reference proteome</keyword>
<dbReference type="Gene3D" id="3.20.20.30">
    <property type="entry name" value="Luciferase-like domain"/>
    <property type="match status" value="1"/>
</dbReference>
<dbReference type="Proteomes" id="UP000539111">
    <property type="component" value="Unassembled WGS sequence"/>
</dbReference>
<dbReference type="GO" id="GO:0046306">
    <property type="term" value="P:alkanesulfonate catabolic process"/>
    <property type="evidence" value="ECO:0007669"/>
    <property type="project" value="TreeGrafter"/>
</dbReference>
<reference evidence="6 7" key="1">
    <citation type="submission" date="2020-07" db="EMBL/GenBank/DDBJ databases">
        <title>Sequencing the genomes of 1000 actinobacteria strains.</title>
        <authorList>
            <person name="Klenk H.-P."/>
        </authorList>
    </citation>
    <scope>NUCLEOTIDE SEQUENCE [LARGE SCALE GENOMIC DNA]</scope>
    <source>
        <strain evidence="6 7">DSM 26341</strain>
    </source>
</reference>
<dbReference type="InterPro" id="IPR011251">
    <property type="entry name" value="Luciferase-like_dom"/>
</dbReference>
<name>A0A7Z0D315_9MICO</name>
<feature type="domain" description="Luciferase-like" evidence="5">
    <location>
        <begin position="6"/>
        <end position="306"/>
    </location>
</feature>
<gene>
    <name evidence="6" type="ORF">BJY26_002236</name>
</gene>